<dbReference type="PANTHER" id="PTHR34536:SF6">
    <property type="entry name" value="DENTIN SIALOPHOSPHOPROTEIN-LIKE PROTEIN"/>
    <property type="match status" value="1"/>
</dbReference>
<feature type="compositionally biased region" description="Polar residues" evidence="1">
    <location>
        <begin position="89"/>
        <end position="107"/>
    </location>
</feature>
<evidence type="ECO:0000313" key="3">
    <source>
        <dbReference type="Proteomes" id="UP000298416"/>
    </source>
</evidence>
<feature type="region of interest" description="Disordered" evidence="1">
    <location>
        <begin position="141"/>
        <end position="162"/>
    </location>
</feature>
<feature type="region of interest" description="Disordered" evidence="1">
    <location>
        <begin position="255"/>
        <end position="278"/>
    </location>
</feature>
<comment type="caution">
    <text evidence="2">The sequence shown here is derived from an EMBL/GenBank/DDBJ whole genome shotgun (WGS) entry which is preliminary data.</text>
</comment>
<feature type="region of interest" description="Disordered" evidence="1">
    <location>
        <begin position="344"/>
        <end position="364"/>
    </location>
</feature>
<feature type="region of interest" description="Disordered" evidence="1">
    <location>
        <begin position="1139"/>
        <end position="1171"/>
    </location>
</feature>
<evidence type="ECO:0000313" key="2">
    <source>
        <dbReference type="EMBL" id="KAG6390196.1"/>
    </source>
</evidence>
<proteinExistence type="predicted"/>
<feature type="compositionally biased region" description="Polar residues" evidence="1">
    <location>
        <begin position="496"/>
        <end position="515"/>
    </location>
</feature>
<feature type="region of interest" description="Disordered" evidence="1">
    <location>
        <begin position="938"/>
        <end position="967"/>
    </location>
</feature>
<feature type="compositionally biased region" description="Basic and acidic residues" evidence="1">
    <location>
        <begin position="1139"/>
        <end position="1152"/>
    </location>
</feature>
<feature type="compositionally biased region" description="Basic and acidic residues" evidence="1">
    <location>
        <begin position="458"/>
        <end position="469"/>
    </location>
</feature>
<feature type="compositionally biased region" description="Basic and acidic residues" evidence="1">
    <location>
        <begin position="1160"/>
        <end position="1171"/>
    </location>
</feature>
<dbReference type="EMBL" id="PNBA02000020">
    <property type="protein sequence ID" value="KAG6390196.1"/>
    <property type="molecule type" value="Genomic_DNA"/>
</dbReference>
<dbReference type="Proteomes" id="UP000298416">
    <property type="component" value="Unassembled WGS sequence"/>
</dbReference>
<feature type="region of interest" description="Disordered" evidence="1">
    <location>
        <begin position="217"/>
        <end position="240"/>
    </location>
</feature>
<reference evidence="2" key="1">
    <citation type="submission" date="2018-01" db="EMBL/GenBank/DDBJ databases">
        <authorList>
            <person name="Mao J.F."/>
        </authorList>
    </citation>
    <scope>NUCLEOTIDE SEQUENCE</scope>
    <source>
        <strain evidence="2">Huo1</strain>
        <tissue evidence="2">Leaf</tissue>
    </source>
</reference>
<gene>
    <name evidence="2" type="ORF">SASPL_151678</name>
</gene>
<reference evidence="2" key="2">
    <citation type="submission" date="2020-08" db="EMBL/GenBank/DDBJ databases">
        <title>Plant Genome Project.</title>
        <authorList>
            <person name="Zhang R.-G."/>
        </authorList>
    </citation>
    <scope>NUCLEOTIDE SEQUENCE</scope>
    <source>
        <strain evidence="2">Huo1</strain>
        <tissue evidence="2">Leaf</tissue>
    </source>
</reference>
<feature type="region of interest" description="Disordered" evidence="1">
    <location>
        <begin position="451"/>
        <end position="515"/>
    </location>
</feature>
<dbReference type="AlphaFoldDB" id="A0A8X8W9U2"/>
<feature type="region of interest" description="Disordered" evidence="1">
    <location>
        <begin position="89"/>
        <end position="110"/>
    </location>
</feature>
<name>A0A8X8W9U2_SALSN</name>
<feature type="compositionally biased region" description="Basic and acidic residues" evidence="1">
    <location>
        <begin position="478"/>
        <end position="489"/>
    </location>
</feature>
<feature type="compositionally biased region" description="Polar residues" evidence="1">
    <location>
        <begin position="153"/>
        <end position="162"/>
    </location>
</feature>
<keyword evidence="3" id="KW-1185">Reference proteome</keyword>
<sequence>MICGAHVDSSEMNESWSLSCALLLCLVPNAVFCFVGSELSCMKLALAVDPGLLSVNSENMGLEVTNFTEPELSWKPVMKGRRTKKSLARSLNSVVKSGNSTSPQSMEDLSWSDSDKFGEVIIGQVTSDKSENVPLKKRRHLLQSPPSHPWKSSLRNQVSAPSRTRSCLPLLGDREQLQYPSCSSGDFSGIELLAAAASMDVDINDADKKDVTEDTIFQNNSDESSSATQSEQGSKNKVSASSLSNFDVLGANVESQDNNSAVSPQSLLTHPEDDTMPKVSREHWDLNTAMDAWGEPCDDAIAVDTLKDVNEGMHREEVEKHFANHVLSKPTKTADQTSSLLAEEDKSTLVSEDGISNPPPHLEENLWEQPNVVFSRTAIDTSNQSCEKDTDSIQASNCESGMKILNQDTSSDVIVGCSPSCELVPEEKNNATTLQDGDSSCNISECERSAALDGSHTGTDEVNAHDRTASESVIYVQPKDKEVSKKTPELPDGQPVASTDSNKQIDGGFLSNSSMSDCEQYSELAELGTDRDGDSNLHKEQSKRTVVDDTCKSFGAGTRCKVPSSVGSIGRRNLDVSRGNHVDMGDGDDLTGFQEGYDSPYEDGELRGSCLYTWEESEVENECVDYESDGRNGDGSDADDYYHGSEIVEGGSEGSHGTQRNLSMKIPPEGKSKCGAVNHSFKEHIVKDKSDNNELAGKGLNAGPGSTVEQCVEMAIEANDGITRSQLRDHKDAVNARMTQIEEYVAKTVRGKLQSRIEGRSSADGTDVKDVFFIQQSRSRRVAGSYPRPERDASPDRYMGRHRSAVTGERDGAHQWTSWGSRRCYTSNYQGGEGRNNTRPRSKTGEYANRIDGVEYHEKRQTNYLSKGLHKPFVRRSPVERDEYFVVGRRVPLTQRVSNFKGRGHYSQRPGRDSVEEFEPLPGVACASVRMPRYLSRREHSFSPSSGRQTHMAMSRKRSRSRSRTRSLMAWHQQRECILGARRISRSPDCRSEARMERMRMPFSKSSFATEYGEGYISPPRGHFSPQRSCRWVEERNFADSNYLRRRRSPPVREFRRTQRLDAVRSSGRMKSDKYFRPMTQPGRFSFMANDGRECKLEPNYGDRWRDDSGEMSHRVVHPGDGANMRRFRHNVGGCDFEVKKLNNEGDGDVPKSHQQQQQGEREDKKASFKI</sequence>
<accession>A0A8X8W9U2</accession>
<dbReference type="PANTHER" id="PTHR34536">
    <property type="entry name" value="DENTIN SIALOPHOSPHOPROTEIN-LIKE PROTEIN"/>
    <property type="match status" value="1"/>
</dbReference>
<feature type="compositionally biased region" description="Basic residues" evidence="1">
    <location>
        <begin position="954"/>
        <end position="965"/>
    </location>
</feature>
<organism evidence="2">
    <name type="scientific">Salvia splendens</name>
    <name type="common">Scarlet sage</name>
    <dbReference type="NCBI Taxonomy" id="180675"/>
    <lineage>
        <taxon>Eukaryota</taxon>
        <taxon>Viridiplantae</taxon>
        <taxon>Streptophyta</taxon>
        <taxon>Embryophyta</taxon>
        <taxon>Tracheophyta</taxon>
        <taxon>Spermatophyta</taxon>
        <taxon>Magnoliopsida</taxon>
        <taxon>eudicotyledons</taxon>
        <taxon>Gunneridae</taxon>
        <taxon>Pentapetalae</taxon>
        <taxon>asterids</taxon>
        <taxon>lamiids</taxon>
        <taxon>Lamiales</taxon>
        <taxon>Lamiaceae</taxon>
        <taxon>Nepetoideae</taxon>
        <taxon>Mentheae</taxon>
        <taxon>Salviinae</taxon>
        <taxon>Salvia</taxon>
        <taxon>Salvia subgen. Calosphace</taxon>
        <taxon>core Calosphace</taxon>
    </lineage>
</organism>
<evidence type="ECO:0000256" key="1">
    <source>
        <dbReference type="SAM" id="MobiDB-lite"/>
    </source>
</evidence>
<feature type="compositionally biased region" description="Polar residues" evidence="1">
    <location>
        <begin position="255"/>
        <end position="268"/>
    </location>
</feature>
<protein>
    <submittedName>
        <fullName evidence="2">Uncharacterized protein</fullName>
    </submittedName>
</protein>